<keyword evidence="1" id="KW-0106">Calcium</keyword>
<feature type="region of interest" description="Disordered" evidence="2">
    <location>
        <begin position="715"/>
        <end position="758"/>
    </location>
</feature>
<accession>A0A812SB86</accession>
<feature type="region of interest" description="Disordered" evidence="2">
    <location>
        <begin position="53"/>
        <end position="95"/>
    </location>
</feature>
<feature type="region of interest" description="Disordered" evidence="2">
    <location>
        <begin position="257"/>
        <end position="286"/>
    </location>
</feature>
<dbReference type="InterPro" id="IPR018247">
    <property type="entry name" value="EF_Hand_1_Ca_BS"/>
</dbReference>
<comment type="caution">
    <text evidence="4">The sequence shown here is derived from an EMBL/GenBank/DDBJ whole genome shotgun (WGS) entry which is preliminary data.</text>
</comment>
<evidence type="ECO:0000256" key="1">
    <source>
        <dbReference type="ARBA" id="ARBA00022837"/>
    </source>
</evidence>
<reference evidence="4" key="1">
    <citation type="submission" date="2021-02" db="EMBL/GenBank/DDBJ databases">
        <authorList>
            <person name="Dougan E. K."/>
            <person name="Rhodes N."/>
            <person name="Thang M."/>
            <person name="Chan C."/>
        </authorList>
    </citation>
    <scope>NUCLEOTIDE SEQUENCE</scope>
</reference>
<evidence type="ECO:0000313" key="4">
    <source>
        <dbReference type="EMBL" id="CAE7475836.1"/>
    </source>
</evidence>
<proteinExistence type="predicted"/>
<feature type="compositionally biased region" description="Basic and acidic residues" evidence="2">
    <location>
        <begin position="715"/>
        <end position="749"/>
    </location>
</feature>
<evidence type="ECO:0000313" key="5">
    <source>
        <dbReference type="Proteomes" id="UP000604046"/>
    </source>
</evidence>
<dbReference type="InterPro" id="IPR011992">
    <property type="entry name" value="EF-hand-dom_pair"/>
</dbReference>
<evidence type="ECO:0000259" key="3">
    <source>
        <dbReference type="PROSITE" id="PS50222"/>
    </source>
</evidence>
<dbReference type="Proteomes" id="UP000604046">
    <property type="component" value="Unassembled WGS sequence"/>
</dbReference>
<dbReference type="SUPFAM" id="SSF47473">
    <property type="entry name" value="EF-hand"/>
    <property type="match status" value="1"/>
</dbReference>
<evidence type="ECO:0000256" key="2">
    <source>
        <dbReference type="SAM" id="MobiDB-lite"/>
    </source>
</evidence>
<gene>
    <name evidence="4" type="primary">Caln1</name>
    <name evidence="4" type="ORF">SNAT2548_LOCUS26728</name>
</gene>
<dbReference type="Pfam" id="PF13202">
    <property type="entry name" value="EF-hand_5"/>
    <property type="match status" value="1"/>
</dbReference>
<keyword evidence="5" id="KW-1185">Reference proteome</keyword>
<name>A0A812SB86_9DINO</name>
<feature type="domain" description="EF-hand" evidence="3">
    <location>
        <begin position="334"/>
        <end position="362"/>
    </location>
</feature>
<dbReference type="SMART" id="SM00054">
    <property type="entry name" value="EFh"/>
    <property type="match status" value="2"/>
</dbReference>
<dbReference type="GO" id="GO:0005509">
    <property type="term" value="F:calcium ion binding"/>
    <property type="evidence" value="ECO:0007669"/>
    <property type="project" value="InterPro"/>
</dbReference>
<dbReference type="Gene3D" id="1.10.238.10">
    <property type="entry name" value="EF-hand"/>
    <property type="match status" value="1"/>
</dbReference>
<organism evidence="4 5">
    <name type="scientific">Symbiodinium natans</name>
    <dbReference type="NCBI Taxonomy" id="878477"/>
    <lineage>
        <taxon>Eukaryota</taxon>
        <taxon>Sar</taxon>
        <taxon>Alveolata</taxon>
        <taxon>Dinophyceae</taxon>
        <taxon>Suessiales</taxon>
        <taxon>Symbiodiniaceae</taxon>
        <taxon>Symbiodinium</taxon>
    </lineage>
</organism>
<dbReference type="InterPro" id="IPR002048">
    <property type="entry name" value="EF_hand_dom"/>
</dbReference>
<dbReference type="PROSITE" id="PS00018">
    <property type="entry name" value="EF_HAND_1"/>
    <property type="match status" value="2"/>
</dbReference>
<dbReference type="PROSITE" id="PS50222">
    <property type="entry name" value="EF_HAND_2"/>
    <property type="match status" value="2"/>
</dbReference>
<dbReference type="EMBL" id="CAJNDS010002440">
    <property type="protein sequence ID" value="CAE7475836.1"/>
    <property type="molecule type" value="Genomic_DNA"/>
</dbReference>
<sequence>MLRWFATSPGASRGLPSRRRSIARRLPERTARRAVLGWSRLQHERRHQQLLRQFVHPPAHVGRLPEGKRHNKNYDAHNPDNPNQHDKNNHDSNSTKFPGGCCSSRLGTSLPEVWSVSGPCTVNGDCVESPNYPAADWTMKLCKISLPRAHVFHVREFRAGNGFLRLDDSGYSGQDLAVGSSVAVQSSIDWEPSGHYDAAWRLCLSEAGSNPGSNPGSTHDGLPMALIICVTVLSTAALLVPPLCCIARARKADKEETAGVEAVDQPTPSQEGFPGSGNPEAGPIPREQLDDAMRAVVASAAFDALDLNGDGTISRTEFAAHCAAKGVAPATAAAAFATLDLDADGIITQQEFACHVLQSGLAHPHIECQGTWLMDLPSGRRTTGTVAGAQVSCSGEAFVLQGDQDRTFFQLQDGVFQELTAADDNALVWRTCGAWPQTLRWTRIPSCPKAQGCADVQVLSTSTGYECSGCGQEQLTRSCWFCPSHDAFLCPECAPVPTDAVLGISAAWVIDTFPGLARKATGMANPNFHEICPAVAMGPQGLGFGKACPRDGRPGCSVVDAVDDKYRGRATHFVSWCWTYSLDDFVSALQSWVAKEQLNAGEVYLWVCFFCNNQYRMLESGTQTGSDELKAVFESHLGEAGRMLLMLDSFVDPKYITRAWCIFESFVCIDKKFAMTIILPESSGAKFKQTLDSAGGFSKLQEAFEAMDVRYAEASSKADEDKADPYNHGLRHGEWRRQEPPAEMAHGRVPEASAEPGGEVTHLPKIAFAPPRIHCLGPRVGPYSLSLG</sequence>
<protein>
    <submittedName>
        <fullName evidence="4">Caln1 protein</fullName>
    </submittedName>
</protein>
<feature type="region of interest" description="Disordered" evidence="2">
    <location>
        <begin position="1"/>
        <end position="26"/>
    </location>
</feature>
<dbReference type="CDD" id="cd00051">
    <property type="entry name" value="EFh"/>
    <property type="match status" value="1"/>
</dbReference>
<dbReference type="AlphaFoldDB" id="A0A812SB86"/>
<feature type="domain" description="EF-hand" evidence="3">
    <location>
        <begin position="293"/>
        <end position="328"/>
    </location>
</feature>
<feature type="compositionally biased region" description="Basic and acidic residues" evidence="2">
    <location>
        <begin position="63"/>
        <end position="90"/>
    </location>
</feature>